<organism evidence="2 3">
    <name type="scientific">Riccia sorocarpa</name>
    <dbReference type="NCBI Taxonomy" id="122646"/>
    <lineage>
        <taxon>Eukaryota</taxon>
        <taxon>Viridiplantae</taxon>
        <taxon>Streptophyta</taxon>
        <taxon>Embryophyta</taxon>
        <taxon>Marchantiophyta</taxon>
        <taxon>Marchantiopsida</taxon>
        <taxon>Marchantiidae</taxon>
        <taxon>Marchantiales</taxon>
        <taxon>Ricciaceae</taxon>
        <taxon>Riccia</taxon>
    </lineage>
</organism>
<sequence length="122" mass="12828">MVSQQQPCQVTRNHDTIGAHLEGLAEGGGRKGDGTFHQNHASNSAGSTAASLEVVGRERLGQAQNSCQRRRTDLASISSISDIEEECSGCANLLAVVTRARVHSKAAASTGSRWKRAGGEEV</sequence>
<evidence type="ECO:0000313" key="3">
    <source>
        <dbReference type="Proteomes" id="UP001633002"/>
    </source>
</evidence>
<dbReference type="Proteomes" id="UP001633002">
    <property type="component" value="Unassembled WGS sequence"/>
</dbReference>
<dbReference type="EMBL" id="JBJQOH010000003">
    <property type="protein sequence ID" value="KAL3692902.1"/>
    <property type="molecule type" value="Genomic_DNA"/>
</dbReference>
<feature type="compositionally biased region" description="Polar residues" evidence="1">
    <location>
        <begin position="36"/>
        <end position="50"/>
    </location>
</feature>
<accession>A0ABD3HQR8</accession>
<protein>
    <submittedName>
        <fullName evidence="2">Uncharacterized protein</fullName>
    </submittedName>
</protein>
<feature type="compositionally biased region" description="Polar residues" evidence="1">
    <location>
        <begin position="1"/>
        <end position="11"/>
    </location>
</feature>
<dbReference type="AlphaFoldDB" id="A0ABD3HQR8"/>
<proteinExistence type="predicted"/>
<feature type="region of interest" description="Disordered" evidence="1">
    <location>
        <begin position="1"/>
        <end position="55"/>
    </location>
</feature>
<evidence type="ECO:0000256" key="1">
    <source>
        <dbReference type="SAM" id="MobiDB-lite"/>
    </source>
</evidence>
<name>A0ABD3HQR8_9MARC</name>
<keyword evidence="3" id="KW-1185">Reference proteome</keyword>
<gene>
    <name evidence="2" type="ORF">R1sor_006553</name>
</gene>
<evidence type="ECO:0000313" key="2">
    <source>
        <dbReference type="EMBL" id="KAL3692902.1"/>
    </source>
</evidence>
<comment type="caution">
    <text evidence="2">The sequence shown here is derived from an EMBL/GenBank/DDBJ whole genome shotgun (WGS) entry which is preliminary data.</text>
</comment>
<reference evidence="2 3" key="1">
    <citation type="submission" date="2024-09" db="EMBL/GenBank/DDBJ databases">
        <title>Chromosome-scale assembly of Riccia sorocarpa.</title>
        <authorList>
            <person name="Paukszto L."/>
        </authorList>
    </citation>
    <scope>NUCLEOTIDE SEQUENCE [LARGE SCALE GENOMIC DNA]</scope>
    <source>
        <strain evidence="2">LP-2024</strain>
        <tissue evidence="2">Aerial parts of the thallus</tissue>
    </source>
</reference>